<dbReference type="InterPro" id="IPR015422">
    <property type="entry name" value="PyrdxlP-dep_Trfase_small"/>
</dbReference>
<dbReference type="Proteomes" id="UP000035648">
    <property type="component" value="Chromosome"/>
</dbReference>
<dbReference type="GO" id="GO:0035999">
    <property type="term" value="P:tetrahydrofolate interconversion"/>
    <property type="evidence" value="ECO:0007669"/>
    <property type="project" value="UniProtKB-UniRule"/>
</dbReference>
<dbReference type="GO" id="GO:0030170">
    <property type="term" value="F:pyridoxal phosphate binding"/>
    <property type="evidence" value="ECO:0007669"/>
    <property type="project" value="UniProtKB-UniRule"/>
</dbReference>
<accession>A0A0G4B3Y3</accession>
<dbReference type="AlphaFoldDB" id="A0A0G4B3Y3"/>
<keyword evidence="9" id="KW-0028">Amino-acid biosynthesis</keyword>
<keyword evidence="6 9" id="KW-0554">One-carbon metabolism</keyword>
<comment type="catalytic activity">
    <reaction evidence="9">
        <text>(6R)-5,10-methylene-5,6,7,8-tetrahydrofolate + glycine + H2O = (6S)-5,6,7,8-tetrahydrofolate + L-serine</text>
        <dbReference type="Rhea" id="RHEA:15481"/>
        <dbReference type="ChEBI" id="CHEBI:15377"/>
        <dbReference type="ChEBI" id="CHEBI:15636"/>
        <dbReference type="ChEBI" id="CHEBI:33384"/>
        <dbReference type="ChEBI" id="CHEBI:57305"/>
        <dbReference type="ChEBI" id="CHEBI:57453"/>
        <dbReference type="EC" id="2.1.2.1"/>
    </reaction>
</comment>
<comment type="cofactor">
    <cofactor evidence="1 9 10">
        <name>pyridoxal 5'-phosphate</name>
        <dbReference type="ChEBI" id="CHEBI:597326"/>
    </cofactor>
</comment>
<evidence type="ECO:0000256" key="5">
    <source>
        <dbReference type="ARBA" id="ARBA00022490"/>
    </source>
</evidence>
<dbReference type="EC" id="2.1.2.1" evidence="9"/>
<evidence type="ECO:0000256" key="3">
    <source>
        <dbReference type="ARBA" id="ARBA00006376"/>
    </source>
</evidence>
<keyword evidence="8 9" id="KW-0663">Pyridoxal phosphate</keyword>
<proteinExistence type="inferred from homology"/>
<dbReference type="UniPathway" id="UPA00193"/>
<feature type="binding site" evidence="9">
    <location>
        <begin position="124"/>
        <end position="126"/>
    </location>
    <ligand>
        <name>(6S)-5,6,7,8-tetrahydrofolate</name>
        <dbReference type="ChEBI" id="CHEBI:57453"/>
    </ligand>
</feature>
<dbReference type="EMBL" id="CP011213">
    <property type="protein sequence ID" value="AKM82564.1"/>
    <property type="molecule type" value="Genomic_DNA"/>
</dbReference>
<dbReference type="PANTHER" id="PTHR11680:SF35">
    <property type="entry name" value="SERINE HYDROXYMETHYLTRANSFERASE 1"/>
    <property type="match status" value="1"/>
</dbReference>
<comment type="caution">
    <text evidence="9">Lacks conserved residue(s) required for the propagation of feature annotation.</text>
</comment>
<evidence type="ECO:0000256" key="8">
    <source>
        <dbReference type="ARBA" id="ARBA00022898"/>
    </source>
</evidence>
<comment type="subunit">
    <text evidence="4 9">Homodimer.</text>
</comment>
<comment type="pathway">
    <text evidence="9">One-carbon metabolism; tetrahydrofolate interconversion.</text>
</comment>
<organism evidence="12 13">
    <name type="scientific">Berkelbacteria bacterium GW2011_GWE1_39_12</name>
    <dbReference type="NCBI Taxonomy" id="1618337"/>
    <lineage>
        <taxon>Bacteria</taxon>
        <taxon>Candidatus Berkelbacteria</taxon>
    </lineage>
</organism>
<evidence type="ECO:0000256" key="7">
    <source>
        <dbReference type="ARBA" id="ARBA00022679"/>
    </source>
</evidence>
<gene>
    <name evidence="9 12" type="primary">glyA</name>
    <name evidence="12" type="ORF">UT28_C0001G0784</name>
</gene>
<dbReference type="HAMAP" id="MF_00051">
    <property type="entry name" value="SHMT"/>
    <property type="match status" value="1"/>
</dbReference>
<dbReference type="PROSITE" id="PS00096">
    <property type="entry name" value="SHMT"/>
    <property type="match status" value="1"/>
</dbReference>
<dbReference type="PANTHER" id="PTHR11680">
    <property type="entry name" value="SERINE HYDROXYMETHYLTRANSFERASE"/>
    <property type="match status" value="1"/>
</dbReference>
<dbReference type="GO" id="GO:0019264">
    <property type="term" value="P:glycine biosynthetic process from serine"/>
    <property type="evidence" value="ECO:0007669"/>
    <property type="project" value="UniProtKB-UniRule"/>
</dbReference>
<dbReference type="InterPro" id="IPR049943">
    <property type="entry name" value="Ser_HO-MeTrfase-like"/>
</dbReference>
<evidence type="ECO:0000256" key="1">
    <source>
        <dbReference type="ARBA" id="ARBA00001933"/>
    </source>
</evidence>
<dbReference type="UniPathway" id="UPA00288">
    <property type="reaction ID" value="UER01023"/>
</dbReference>
<comment type="pathway">
    <text evidence="9">Amino-acid biosynthesis; glycine biosynthesis; glycine from L-serine: step 1/1.</text>
</comment>
<feature type="domain" description="Serine hydroxymethyltransferase-like" evidence="11">
    <location>
        <begin position="4"/>
        <end position="383"/>
    </location>
</feature>
<comment type="subcellular location">
    <subcellularLocation>
        <location evidence="2 9">Cytoplasm</location>
    </subcellularLocation>
</comment>
<evidence type="ECO:0000256" key="6">
    <source>
        <dbReference type="ARBA" id="ARBA00022563"/>
    </source>
</evidence>
<dbReference type="InterPro" id="IPR001085">
    <property type="entry name" value="Ser_HO-MeTrfase"/>
</dbReference>
<evidence type="ECO:0000256" key="9">
    <source>
        <dbReference type="HAMAP-Rule" id="MF_00051"/>
    </source>
</evidence>
<dbReference type="STRING" id="1618337.UT28_C0001G0784"/>
<dbReference type="InterPro" id="IPR015421">
    <property type="entry name" value="PyrdxlP-dep_Trfase_major"/>
</dbReference>
<evidence type="ECO:0000259" key="11">
    <source>
        <dbReference type="Pfam" id="PF00464"/>
    </source>
</evidence>
<keyword evidence="5 9" id="KW-0963">Cytoplasm</keyword>
<dbReference type="GO" id="GO:0005829">
    <property type="term" value="C:cytosol"/>
    <property type="evidence" value="ECO:0007669"/>
    <property type="project" value="TreeGrafter"/>
</dbReference>
<dbReference type="InterPro" id="IPR019798">
    <property type="entry name" value="Ser_HO-MeTrfase_PLP_BS"/>
</dbReference>
<dbReference type="CDD" id="cd00378">
    <property type="entry name" value="SHMT"/>
    <property type="match status" value="1"/>
</dbReference>
<evidence type="ECO:0000256" key="2">
    <source>
        <dbReference type="ARBA" id="ARBA00004496"/>
    </source>
</evidence>
<dbReference type="InterPro" id="IPR015424">
    <property type="entry name" value="PyrdxlP-dep_Trfase"/>
</dbReference>
<dbReference type="FunFam" id="3.40.640.10:FF:000001">
    <property type="entry name" value="Serine hydroxymethyltransferase"/>
    <property type="match status" value="1"/>
</dbReference>
<protein>
    <recommendedName>
        <fullName evidence="9">Serine hydroxymethyltransferase</fullName>
        <shortName evidence="9">SHMT</shortName>
        <shortName evidence="9">Serine methylase</shortName>
        <ecNumber evidence="9">2.1.2.1</ecNumber>
    </recommendedName>
</protein>
<dbReference type="Pfam" id="PF00464">
    <property type="entry name" value="SHMT"/>
    <property type="match status" value="1"/>
</dbReference>
<keyword evidence="7 9" id="KW-0808">Transferase</keyword>
<reference evidence="12 13" key="1">
    <citation type="journal article" date="2015" name="Nature">
        <title>rRNA introns, odd ribosomes, and small enigmatic genomes across a large radiation of phyla.</title>
        <authorList>
            <person name="Brown C.T."/>
            <person name="Hug L.A."/>
            <person name="Thomas B.C."/>
            <person name="Sharon I."/>
            <person name="Castelle C.J."/>
            <person name="Singh A."/>
            <person name="Wilkins M.J."/>
            <person name="Williams K.H."/>
            <person name="Banfield J.F."/>
        </authorList>
    </citation>
    <scope>NUCLEOTIDE SEQUENCE [LARGE SCALE GENOMIC DNA]</scope>
</reference>
<dbReference type="KEGG" id="bbgw:UT28_C0001G0784"/>
<dbReference type="GO" id="GO:0004372">
    <property type="term" value="F:glycine hydroxymethyltransferase activity"/>
    <property type="evidence" value="ECO:0007669"/>
    <property type="project" value="UniProtKB-UniRule"/>
</dbReference>
<dbReference type="InterPro" id="IPR039429">
    <property type="entry name" value="SHMT-like_dom"/>
</dbReference>
<feature type="site" description="Plays an important role in substrate specificity" evidence="9">
    <location>
        <position position="228"/>
    </location>
</feature>
<dbReference type="GO" id="GO:0032259">
    <property type="term" value="P:methylation"/>
    <property type="evidence" value="ECO:0007669"/>
    <property type="project" value="UniProtKB-KW"/>
</dbReference>
<dbReference type="NCBIfam" id="NF000586">
    <property type="entry name" value="PRK00011.1"/>
    <property type="match status" value="1"/>
</dbReference>
<feature type="binding site" evidence="9">
    <location>
        <position position="120"/>
    </location>
    <ligand>
        <name>(6S)-5,6,7,8-tetrahydrofolate</name>
        <dbReference type="ChEBI" id="CHEBI:57453"/>
    </ligand>
</feature>
<evidence type="ECO:0000256" key="4">
    <source>
        <dbReference type="ARBA" id="ARBA00011738"/>
    </source>
</evidence>
<dbReference type="PIRSF" id="PIRSF000412">
    <property type="entry name" value="SHMT"/>
    <property type="match status" value="1"/>
</dbReference>
<dbReference type="GO" id="GO:0008168">
    <property type="term" value="F:methyltransferase activity"/>
    <property type="evidence" value="ECO:0007669"/>
    <property type="project" value="UniProtKB-KW"/>
</dbReference>
<comment type="similarity">
    <text evidence="3 9">Belongs to the SHMT family.</text>
</comment>
<sequence length="410" mass="45318">MSISKKDPKIAKLISAEEKYENETIDLIPSENYASLEVREALGSILSNKYSEGYPGARYYAGEIYVDQIEEIAKDRALKMFKLSPTKWHANVQPYSGSPANLAVYSSVLEPGDKIMGMKLDQGGHITHGLPISFPGRIFDFAFYGVDEKTEMLDYDEILKIAKKEKPKLIICGATAYSRTIDFKKFAEIAQKVNAYLLADISHIAGLVIGGAHPSPFPYADFVMSTTHKTLRGPRGALIICKKEFQKQIDRAVFPGLQGGPHDNQVAAKAVCFGEALDPDFKIYAKQIVKNAKALARELQGHGFKIVSNGTDNHLMLVDLRTLQITGKDAQLMLEEIGIICNKNTIPLDPEKPFIGSGIRIGTPALTTRGMKEKEMTIVAKLIAATLMKKEAKNKLEKEVVKLAKKFPLE</sequence>
<comment type="function">
    <text evidence="9">Catalyzes the reversible interconversion of serine and glycine with tetrahydrofolate (THF) serving as the one-carbon carrier. This reaction serves as the major source of one-carbon groups required for the biosynthesis of purines, thymidylate, methionine, and other important biomolecules. Also exhibits THF-independent aldolase activity toward beta-hydroxyamino acids, producing glycine and aldehydes, via a retro-aldol mechanism.</text>
</comment>
<name>A0A0G4B3Y3_9BACT</name>
<dbReference type="Gene3D" id="3.90.1150.10">
    <property type="entry name" value="Aspartate Aminotransferase, domain 1"/>
    <property type="match status" value="1"/>
</dbReference>
<dbReference type="PATRIC" id="fig|1618337.4.peg.772"/>
<evidence type="ECO:0000313" key="13">
    <source>
        <dbReference type="Proteomes" id="UP000035648"/>
    </source>
</evidence>
<keyword evidence="12" id="KW-0489">Methyltransferase</keyword>
<evidence type="ECO:0000313" key="12">
    <source>
        <dbReference type="EMBL" id="AKM82564.1"/>
    </source>
</evidence>
<dbReference type="Gene3D" id="3.40.640.10">
    <property type="entry name" value="Type I PLP-dependent aspartate aminotransferase-like (Major domain)"/>
    <property type="match status" value="1"/>
</dbReference>
<dbReference type="SUPFAM" id="SSF53383">
    <property type="entry name" value="PLP-dependent transferases"/>
    <property type="match status" value="1"/>
</dbReference>
<feature type="modified residue" description="N6-(pyridoxal phosphate)lysine" evidence="9 10">
    <location>
        <position position="229"/>
    </location>
</feature>
<evidence type="ECO:0000256" key="10">
    <source>
        <dbReference type="PIRSR" id="PIRSR000412-50"/>
    </source>
</evidence>